<keyword evidence="2" id="KW-0732">Signal</keyword>
<dbReference type="VEuPathDB" id="VectorBase:ASTEI20_036870"/>
<feature type="region of interest" description="Disordered" evidence="6">
    <location>
        <begin position="397"/>
        <end position="454"/>
    </location>
</feature>
<feature type="region of interest" description="Disordered" evidence="6">
    <location>
        <begin position="167"/>
        <end position="190"/>
    </location>
</feature>
<feature type="coiled-coil region" evidence="5">
    <location>
        <begin position="733"/>
        <end position="834"/>
    </location>
</feature>
<dbReference type="InterPro" id="IPR022136">
    <property type="entry name" value="DUF3668"/>
</dbReference>
<dbReference type="VEuPathDB" id="VectorBase:ASTE016178"/>
<dbReference type="SUPFAM" id="SSF51445">
    <property type="entry name" value="(Trans)glycosidases"/>
    <property type="match status" value="1"/>
</dbReference>
<dbReference type="Gene3D" id="3.20.20.80">
    <property type="entry name" value="Glycosidases"/>
    <property type="match status" value="1"/>
</dbReference>
<dbReference type="InterPro" id="IPR050985">
    <property type="entry name" value="Alpha-glycosidase_related"/>
</dbReference>
<evidence type="ECO:0000259" key="7">
    <source>
        <dbReference type="Pfam" id="PF01055"/>
    </source>
</evidence>
<dbReference type="VEuPathDB" id="VectorBase:ASTE016179"/>
<evidence type="ECO:0000313" key="11">
    <source>
        <dbReference type="Proteomes" id="UP000076408"/>
    </source>
</evidence>
<evidence type="ECO:0000256" key="2">
    <source>
        <dbReference type="ARBA" id="ARBA00022729"/>
    </source>
</evidence>
<proteinExistence type="inferred from homology"/>
<name>A0A182YIE3_ANOST</name>
<accession>A0A182YIE3</accession>
<dbReference type="Pfam" id="PF01055">
    <property type="entry name" value="Glyco_hydro_31_2nd"/>
    <property type="match status" value="2"/>
</dbReference>
<dbReference type="SUPFAM" id="SSF51011">
    <property type="entry name" value="Glycosyl hydrolase domain"/>
    <property type="match status" value="1"/>
</dbReference>
<dbReference type="Gene3D" id="2.60.40.1180">
    <property type="entry name" value="Golgi alpha-mannosidase II"/>
    <property type="match status" value="1"/>
</dbReference>
<dbReference type="VEuPathDB" id="VectorBase:ASTEI20_030862"/>
<feature type="compositionally biased region" description="Low complexity" evidence="6">
    <location>
        <begin position="859"/>
        <end position="872"/>
    </location>
</feature>
<evidence type="ECO:0000256" key="1">
    <source>
        <dbReference type="ARBA" id="ARBA00007806"/>
    </source>
</evidence>
<dbReference type="InterPro" id="IPR035892">
    <property type="entry name" value="C2_domain_sf"/>
</dbReference>
<dbReference type="InterPro" id="IPR013780">
    <property type="entry name" value="Glyco_hydro_b"/>
</dbReference>
<reference evidence="11" key="1">
    <citation type="journal article" date="2014" name="Genome Biol.">
        <title>Genome analysis of a major urban malaria vector mosquito, Anopheles stephensi.</title>
        <authorList>
            <person name="Jiang X."/>
            <person name="Peery A."/>
            <person name="Hall A.B."/>
            <person name="Sharma A."/>
            <person name="Chen X.G."/>
            <person name="Waterhouse R.M."/>
            <person name="Komissarov A."/>
            <person name="Riehle M.M."/>
            <person name="Shouche Y."/>
            <person name="Sharakhova M.V."/>
            <person name="Lawson D."/>
            <person name="Pakpour N."/>
            <person name="Arensburger P."/>
            <person name="Davidson V.L."/>
            <person name="Eiglmeier K."/>
            <person name="Emrich S."/>
            <person name="George P."/>
            <person name="Kennedy R.C."/>
            <person name="Mane S.P."/>
            <person name="Maslen G."/>
            <person name="Oringanje C."/>
            <person name="Qi Y."/>
            <person name="Settlage R."/>
            <person name="Tojo M."/>
            <person name="Tubio J.M."/>
            <person name="Unger M.F."/>
            <person name="Wang B."/>
            <person name="Vernick K.D."/>
            <person name="Ribeiro J.M."/>
            <person name="James A.A."/>
            <person name="Michel K."/>
            <person name="Riehle M.A."/>
            <person name="Luckhart S."/>
            <person name="Sharakhov I.V."/>
            <person name="Tu Z."/>
        </authorList>
    </citation>
    <scope>NUCLEOTIDE SEQUENCE [LARGE SCALE GENOMIC DNA]</scope>
    <source>
        <strain evidence="11">Indian</strain>
    </source>
</reference>
<dbReference type="Pfam" id="PF12416">
    <property type="entry name" value="DUF3668"/>
    <property type="match status" value="1"/>
</dbReference>
<evidence type="ECO:0000259" key="8">
    <source>
        <dbReference type="Pfam" id="PF12416"/>
    </source>
</evidence>
<dbReference type="InterPro" id="IPR017853">
    <property type="entry name" value="GH"/>
</dbReference>
<dbReference type="STRING" id="30069.A0A182YIE3"/>
<dbReference type="GO" id="GO:0005975">
    <property type="term" value="P:carbohydrate metabolic process"/>
    <property type="evidence" value="ECO:0007669"/>
    <property type="project" value="InterPro"/>
</dbReference>
<feature type="compositionally biased region" description="Basic and acidic residues" evidence="6">
    <location>
        <begin position="408"/>
        <end position="433"/>
    </location>
</feature>
<dbReference type="GO" id="GO:0004553">
    <property type="term" value="F:hydrolase activity, hydrolyzing O-glycosyl compounds"/>
    <property type="evidence" value="ECO:0007669"/>
    <property type="project" value="InterPro"/>
</dbReference>
<sequence>MEPPPPAHPLDDQQELIIFVQILGGIRFQQEKQGRKIALVASLNQQVFEAVSRRPVTPGSGNASFNAKLIWQCDRHFLKSMKTKNAPIKLDCYEVQPSGARCIVGSVVIPLRSVPVVTLPRIKSLKPRWYRLIGIENERWRRAKPELHLLVMVTDSQYLNQCTTARDDLSTPDVSEDEQTQRSEPKPERLPSNVELLADRGLLQVGCKDIDLELFVFEIVLKYAQHLDQFCPGKDAFLLRYELFGDHHVARAERVKHGSAMFSIKAKIRINLRSSIAALSDYFEHGFKILVSVLFDDEQQMPGTGRSVTGKPIGTATVDFADFLKSNSLEEFKETHAANSHTLDAVRSVSFFATNATIAERCETKDKMEEKLIIPSMKYKLSLRYLGRDGAILTETTEKPTYGTAPEEIDRTELDASKSAKAPETKQNSDEVLPKTSFSKPSTPQSTRTNCEEDKTNIDNILMASEQDLRDIRRTFAFRVRVGTVKFTSSPSSGLWQLALQHPKADTPFTKIQLELLPDIAVHEDRIEFGDVSLELLFSALPDRVVDTISAEPSKLTLNGPHGSYALARLDNESLLVGTREKLPPGIVVMINEAGENVAIALISCALEEVGLNYNCQLGNVQDTVDCCHNAATAHGTTKKGFDETIAYKLVEEQKAWMQEQRKQFIEQLKQKEDQHLLALAQRWKEQQAEAETRLSDRLAHVEALAAALEEANRKPEPITVLPQELSRVKLLEQQFRTQLEEIRAKAVRLERDAEAQIETTRRQSQELQQQQLKLSADQQYLVDSNRTLRNELEQERAARAQLELQLEEMSTSKQYYKEEWARLTRKVHQLQQELSVARTPYFQAPVKNKRTARPKSATTSSGSRMSVVRSGAHQGAGDAMSRVRMSSLCMLLVVVIVSAGSGVIAQTEYNLTFDGAPTVVSINLKTRELRVTYSGQVVQQIRLSSNLDPAARYTETATGFTLTNDATDETVLELAKEVDDTYYSQFSVTRNGVPRNVTTVDCVSLLGTNWYGGPQQKHQYWPVQKLRFNRYSMLSKEADNSAVGDRYWLNALGSFLYVDPWAPLFVDQNYGQPGFMCLESRAVLPYDTYEASYNVQYMIGVEADARAAHMAAVKHILGKPTGHPAESMVADPIWSTWARYKRDINDEVVRNFAQEIISNGFGGQYELDDDWEWCYGALTFNRTKFPDIRNTITTIRQLGFARTTLWIHPFINKGCEPWYSEAHRRGYLVADHSGSTDTEWWNSVRGQAAYIDFTKADVREWFSKRLQAILDESGIDSFKFDAGESSWTPPDPVLNGPAGRRPSQIVGDYLRTVAQFGDLVEVRSALGTQDLPVFVRMIDKDSNWGWNNGLPTLITTLLQLNMVGYPLVLPDMVGGNGYDDSPPSKEMFIRWLQANVFMPSIQYSFVPWDFDSETVTIALAMTALHRRMAPAIMERFALAVSDGLPVNPPLWWVDPSDTTAQQIYDQYLLGDDIIAAPVIVENVRARDIYLPSGSWTDGNSGEQHTGPKWLRNYPVPLSMVPYFTRKVV</sequence>
<dbReference type="Gene3D" id="2.60.40.150">
    <property type="entry name" value="C2 domain"/>
    <property type="match status" value="1"/>
</dbReference>
<reference evidence="10" key="2">
    <citation type="submission" date="2020-05" db="UniProtKB">
        <authorList>
            <consortium name="EnsemblMetazoa"/>
        </authorList>
    </citation>
    <scope>IDENTIFICATION</scope>
    <source>
        <strain evidence="10">Indian</strain>
    </source>
</reference>
<feature type="compositionally biased region" description="Polar residues" evidence="6">
    <location>
        <begin position="436"/>
        <end position="449"/>
    </location>
</feature>
<keyword evidence="11" id="KW-1185">Reference proteome</keyword>
<evidence type="ECO:0000259" key="9">
    <source>
        <dbReference type="Pfam" id="PF21365"/>
    </source>
</evidence>
<comment type="similarity">
    <text evidence="1">Belongs to the glycosyl hydrolase 31 family.</text>
</comment>
<feature type="region of interest" description="Disordered" evidence="6">
    <location>
        <begin position="848"/>
        <end position="874"/>
    </location>
</feature>
<feature type="domain" description="Glycoside hydrolase family 31 TIM barrel" evidence="7">
    <location>
        <begin position="1167"/>
        <end position="1288"/>
    </location>
</feature>
<keyword evidence="5" id="KW-0175">Coiled coil</keyword>
<protein>
    <submittedName>
        <fullName evidence="10">Uncharacterized protein</fullName>
    </submittedName>
</protein>
<dbReference type="PANTHER" id="PTHR43053">
    <property type="entry name" value="GLYCOSIDASE FAMILY 31"/>
    <property type="match status" value="1"/>
</dbReference>
<evidence type="ECO:0000256" key="5">
    <source>
        <dbReference type="SAM" id="Coils"/>
    </source>
</evidence>
<dbReference type="VEuPathDB" id="VectorBase:ASTEI08229"/>
<keyword evidence="4" id="KW-0326">Glycosidase</keyword>
<dbReference type="InterPro" id="IPR048395">
    <property type="entry name" value="Glyco_hydro_31_C"/>
</dbReference>
<organism evidence="10 11">
    <name type="scientific">Anopheles stephensi</name>
    <name type="common">Indo-Pakistan malaria mosquito</name>
    <dbReference type="NCBI Taxonomy" id="30069"/>
    <lineage>
        <taxon>Eukaryota</taxon>
        <taxon>Metazoa</taxon>
        <taxon>Ecdysozoa</taxon>
        <taxon>Arthropoda</taxon>
        <taxon>Hexapoda</taxon>
        <taxon>Insecta</taxon>
        <taxon>Pterygota</taxon>
        <taxon>Neoptera</taxon>
        <taxon>Endopterygota</taxon>
        <taxon>Diptera</taxon>
        <taxon>Nematocera</taxon>
        <taxon>Culicoidea</taxon>
        <taxon>Culicidae</taxon>
        <taxon>Anophelinae</taxon>
        <taxon>Anopheles</taxon>
    </lineage>
</organism>
<dbReference type="Proteomes" id="UP000076408">
    <property type="component" value="Unassembled WGS sequence"/>
</dbReference>
<feature type="domain" description="DUF3668" evidence="8">
    <location>
        <begin position="194"/>
        <end position="337"/>
    </location>
</feature>
<evidence type="ECO:0000256" key="6">
    <source>
        <dbReference type="SAM" id="MobiDB-lite"/>
    </source>
</evidence>
<dbReference type="Pfam" id="PF21365">
    <property type="entry name" value="Glyco_hydro_31_3rd"/>
    <property type="match status" value="1"/>
</dbReference>
<evidence type="ECO:0000313" key="10">
    <source>
        <dbReference type="EnsemblMetazoa" id="ASTEI08229-PA"/>
    </source>
</evidence>
<dbReference type="EnsemblMetazoa" id="ASTEI08229-RA">
    <property type="protein sequence ID" value="ASTEI08229-PA"/>
    <property type="gene ID" value="ASTEI08229"/>
</dbReference>
<keyword evidence="3" id="KW-0378">Hydrolase</keyword>
<feature type="domain" description="Glycoside hydrolase family 31 TIM barrel" evidence="7">
    <location>
        <begin position="1343"/>
        <end position="1433"/>
    </location>
</feature>
<dbReference type="CDD" id="cd06592">
    <property type="entry name" value="GH31_NET37"/>
    <property type="match status" value="1"/>
</dbReference>
<evidence type="ECO:0000256" key="4">
    <source>
        <dbReference type="ARBA" id="ARBA00023295"/>
    </source>
</evidence>
<dbReference type="InterPro" id="IPR000322">
    <property type="entry name" value="Glyco_hydro_31_TIM"/>
</dbReference>
<feature type="domain" description="Glycosyl hydrolase family 31 C-terminal" evidence="9">
    <location>
        <begin position="1444"/>
        <end position="1527"/>
    </location>
</feature>
<dbReference type="PANTHER" id="PTHR43053:SF4">
    <property type="entry name" value="MYOGENESIS-REGULATING GLYCOSIDASE"/>
    <property type="match status" value="1"/>
</dbReference>
<evidence type="ECO:0000256" key="3">
    <source>
        <dbReference type="ARBA" id="ARBA00022801"/>
    </source>
</evidence>
<feature type="compositionally biased region" description="Basic and acidic residues" evidence="6">
    <location>
        <begin position="179"/>
        <end position="189"/>
    </location>
</feature>